<dbReference type="Gene3D" id="1.10.3210.10">
    <property type="entry name" value="Hypothetical protein af1432"/>
    <property type="match status" value="1"/>
</dbReference>
<dbReference type="InterPro" id="IPR013976">
    <property type="entry name" value="HDOD"/>
</dbReference>
<dbReference type="SUPFAM" id="SSF109604">
    <property type="entry name" value="HD-domain/PDEase-like"/>
    <property type="match status" value="1"/>
</dbReference>
<evidence type="ECO:0000313" key="3">
    <source>
        <dbReference type="Proteomes" id="UP000694660"/>
    </source>
</evidence>
<sequence length="416" mass="44462">MPQPAPLPDAFAAAGGVLMWQAVVGPRAEPLGYRFFCSATDMPDAGSPPPRVMRDTRLIQQVAALSPGWRRRRQLFVELDAEALDVEALVQLGGQGANLILDSTHRSEPAGAATRQAIDRLRAIGFAVFLEARDDGPWLSSLVGQAGSLALRFGAAAIDAPRLQAAYPGVAWCALDVPTLDDMLLAQQMGCVAITGPVVSARTSCLGGRFSPDGLRVTSLLSQLRQGAEIREMAGVLKQDVALSYRLLRYVNAAAWGMTTPISSIEHALLMLGRRPLYRWLMLLLLAGAPKAALTEVRGEATLVRARFMELLGESLHVSQRDELFVLGMLSQLDTVLQVPVPRVLDTLPMSATVRAALGDAAPDDSPYAPYLALARAWDDGDSAAVLAGCARLGLAPEAAARCHLAAFEWVLENGQ</sequence>
<organism evidence="2 3">
    <name type="scientific">Denitromonas iodatirespirans</name>
    <dbReference type="NCBI Taxonomy" id="2795389"/>
    <lineage>
        <taxon>Bacteria</taxon>
        <taxon>Pseudomonadati</taxon>
        <taxon>Pseudomonadota</taxon>
        <taxon>Betaproteobacteria</taxon>
        <taxon>Rhodocyclales</taxon>
        <taxon>Zoogloeaceae</taxon>
        <taxon>Denitromonas</taxon>
    </lineage>
</organism>
<accession>A0A944H9V1</accession>
<gene>
    <name evidence="2" type="ORF">I8J34_20680</name>
</gene>
<name>A0A944H9V1_DENI1</name>
<dbReference type="Pfam" id="PF08668">
    <property type="entry name" value="HDOD"/>
    <property type="match status" value="1"/>
</dbReference>
<dbReference type="PROSITE" id="PS51833">
    <property type="entry name" value="HDOD"/>
    <property type="match status" value="1"/>
</dbReference>
<dbReference type="EMBL" id="JAEKFT010000033">
    <property type="protein sequence ID" value="MBT0963609.1"/>
    <property type="molecule type" value="Genomic_DNA"/>
</dbReference>
<dbReference type="AlphaFoldDB" id="A0A944H9V1"/>
<dbReference type="PANTHER" id="PTHR33525:SF4">
    <property type="entry name" value="CYCLIC DI-GMP PHOSPHODIESTERASE CDGJ"/>
    <property type="match status" value="1"/>
</dbReference>
<evidence type="ECO:0000259" key="1">
    <source>
        <dbReference type="PROSITE" id="PS51833"/>
    </source>
</evidence>
<feature type="domain" description="HDOD" evidence="1">
    <location>
        <begin position="210"/>
        <end position="394"/>
    </location>
</feature>
<dbReference type="RefSeq" id="WP_214363540.1">
    <property type="nucleotide sequence ID" value="NZ_JAEKFT010000033.1"/>
</dbReference>
<dbReference type="InterPro" id="IPR052340">
    <property type="entry name" value="RNase_Y/CdgJ"/>
</dbReference>
<evidence type="ECO:0000313" key="2">
    <source>
        <dbReference type="EMBL" id="MBT0963609.1"/>
    </source>
</evidence>
<dbReference type="Proteomes" id="UP000694660">
    <property type="component" value="Unassembled WGS sequence"/>
</dbReference>
<keyword evidence="3" id="KW-1185">Reference proteome</keyword>
<reference evidence="3" key="1">
    <citation type="journal article" date="2022" name="ISME J.">
        <title>Genetic and phylogenetic analysis of dissimilatory iodate-reducing bacteria identifies potential niches across the world's oceans.</title>
        <authorList>
            <person name="Reyes-Umana V."/>
            <person name="Henning Z."/>
            <person name="Lee K."/>
            <person name="Barnum T.P."/>
            <person name="Coates J.D."/>
        </authorList>
    </citation>
    <scope>NUCLEOTIDE SEQUENCE [LARGE SCALE GENOMIC DNA]</scope>
    <source>
        <strain evidence="3">IR12</strain>
    </source>
</reference>
<protein>
    <submittedName>
        <fullName evidence="2">HDOD domain-containing protein</fullName>
    </submittedName>
</protein>
<dbReference type="PANTHER" id="PTHR33525">
    <property type="match status" value="1"/>
</dbReference>
<comment type="caution">
    <text evidence="2">The sequence shown here is derived from an EMBL/GenBank/DDBJ whole genome shotgun (WGS) entry which is preliminary data.</text>
</comment>
<proteinExistence type="predicted"/>